<protein>
    <recommendedName>
        <fullName evidence="5">MYND-type domain-containing protein</fullName>
    </recommendedName>
</protein>
<reference evidence="6 7" key="1">
    <citation type="journal article" date="2018" name="Biotechnol. Biofuels">
        <title>Integrative visual omics of the white-rot fungus Polyporus brumalis exposes the biotechnological potential of its oxidative enzymes for delignifying raw plant biomass.</title>
        <authorList>
            <person name="Miyauchi S."/>
            <person name="Rancon A."/>
            <person name="Drula E."/>
            <person name="Hage H."/>
            <person name="Chaduli D."/>
            <person name="Favel A."/>
            <person name="Grisel S."/>
            <person name="Henrissat B."/>
            <person name="Herpoel-Gimbert I."/>
            <person name="Ruiz-Duenas F.J."/>
            <person name="Chevret D."/>
            <person name="Hainaut M."/>
            <person name="Lin J."/>
            <person name="Wang M."/>
            <person name="Pangilinan J."/>
            <person name="Lipzen A."/>
            <person name="Lesage-Meessen L."/>
            <person name="Navarro D."/>
            <person name="Riley R."/>
            <person name="Grigoriev I.V."/>
            <person name="Zhou S."/>
            <person name="Raouche S."/>
            <person name="Rosso M.N."/>
        </authorList>
    </citation>
    <scope>NUCLEOTIDE SEQUENCE [LARGE SCALE GENOMIC DNA]</scope>
    <source>
        <strain evidence="6 7">BRFM 1820</strain>
    </source>
</reference>
<dbReference type="PROSITE" id="PS50865">
    <property type="entry name" value="ZF_MYND_2"/>
    <property type="match status" value="1"/>
</dbReference>
<evidence type="ECO:0000313" key="7">
    <source>
        <dbReference type="Proteomes" id="UP000256964"/>
    </source>
</evidence>
<evidence type="ECO:0000259" key="5">
    <source>
        <dbReference type="PROSITE" id="PS50865"/>
    </source>
</evidence>
<dbReference type="Gene3D" id="6.10.140.2220">
    <property type="match status" value="1"/>
</dbReference>
<evidence type="ECO:0000256" key="1">
    <source>
        <dbReference type="ARBA" id="ARBA00022723"/>
    </source>
</evidence>
<dbReference type="InterPro" id="IPR002893">
    <property type="entry name" value="Znf_MYND"/>
</dbReference>
<accession>A0A371DJU6</accession>
<dbReference type="Proteomes" id="UP000256964">
    <property type="component" value="Unassembled WGS sequence"/>
</dbReference>
<dbReference type="EMBL" id="KZ857389">
    <property type="protein sequence ID" value="RDX52813.1"/>
    <property type="molecule type" value="Genomic_DNA"/>
</dbReference>
<evidence type="ECO:0000256" key="4">
    <source>
        <dbReference type="PROSITE-ProRule" id="PRU00134"/>
    </source>
</evidence>
<dbReference type="OrthoDB" id="2757990at2759"/>
<dbReference type="PROSITE" id="PS01360">
    <property type="entry name" value="ZF_MYND_1"/>
    <property type="match status" value="1"/>
</dbReference>
<proteinExistence type="predicted"/>
<keyword evidence="1" id="KW-0479">Metal-binding</keyword>
<dbReference type="AlphaFoldDB" id="A0A371DJU6"/>
<evidence type="ECO:0000313" key="6">
    <source>
        <dbReference type="EMBL" id="RDX52813.1"/>
    </source>
</evidence>
<keyword evidence="2 4" id="KW-0863">Zinc-finger</keyword>
<dbReference type="Pfam" id="PF01753">
    <property type="entry name" value="zf-MYND"/>
    <property type="match status" value="1"/>
</dbReference>
<name>A0A371DJU6_9APHY</name>
<feature type="domain" description="MYND-type" evidence="5">
    <location>
        <begin position="40"/>
        <end position="84"/>
    </location>
</feature>
<organism evidence="6 7">
    <name type="scientific">Lentinus brumalis</name>
    <dbReference type="NCBI Taxonomy" id="2498619"/>
    <lineage>
        <taxon>Eukaryota</taxon>
        <taxon>Fungi</taxon>
        <taxon>Dikarya</taxon>
        <taxon>Basidiomycota</taxon>
        <taxon>Agaricomycotina</taxon>
        <taxon>Agaricomycetes</taxon>
        <taxon>Polyporales</taxon>
        <taxon>Polyporaceae</taxon>
        <taxon>Lentinus</taxon>
    </lineage>
</organism>
<keyword evidence="7" id="KW-1185">Reference proteome</keyword>
<sequence>MADVTTDTEPIDVNAVPLEAILDNFPEVLSASSLSALRRCHHCGSSADTEGENFRLRRCGGCRTSRYCSKDCQKADWVKHRMHCHTTVEFASEPETAMAIGEELQSLGFSSFHGFAEAFSELLDAHDWALQACAKAFVLQEGGIEWSQNPQKMLWMTLAPASSSGAPARRNSSRILKFKKHEFITLEEKFAEIPETGLKWAEYEPERQAAHRRFSIHPSYVGLLPVMFEVDGVSMTQSLYYPLYRPTRNTTYAQISKHLTLGDILTLCIGSINEGFPLRPIDHASPLLAFPGQYVRHQGTWSWRPFFSDWNCYRRGAFKALDETLSRMTVGVTVPELMLFFRIL</sequence>
<dbReference type="GO" id="GO:0008270">
    <property type="term" value="F:zinc ion binding"/>
    <property type="evidence" value="ECO:0007669"/>
    <property type="project" value="UniProtKB-KW"/>
</dbReference>
<gene>
    <name evidence="6" type="ORF">OH76DRAFT_127206</name>
</gene>
<keyword evidence="3" id="KW-0862">Zinc</keyword>
<dbReference type="STRING" id="139420.A0A371DJU6"/>
<evidence type="ECO:0000256" key="3">
    <source>
        <dbReference type="ARBA" id="ARBA00022833"/>
    </source>
</evidence>
<dbReference type="SUPFAM" id="SSF144232">
    <property type="entry name" value="HIT/MYND zinc finger-like"/>
    <property type="match status" value="1"/>
</dbReference>
<evidence type="ECO:0000256" key="2">
    <source>
        <dbReference type="ARBA" id="ARBA00022771"/>
    </source>
</evidence>